<evidence type="ECO:0000313" key="3">
    <source>
        <dbReference type="EMBL" id="MDQ0512467.1"/>
    </source>
</evidence>
<comment type="caution">
    <text evidence="3">The sequence shown here is derived from an EMBL/GenBank/DDBJ whole genome shotgun (WGS) entry which is preliminary data.</text>
</comment>
<dbReference type="InterPro" id="IPR037523">
    <property type="entry name" value="VOC_core"/>
</dbReference>
<feature type="region of interest" description="Disordered" evidence="1">
    <location>
        <begin position="1"/>
        <end position="31"/>
    </location>
</feature>
<evidence type="ECO:0000259" key="2">
    <source>
        <dbReference type="PROSITE" id="PS51819"/>
    </source>
</evidence>
<accession>A0ABU0LUQ8</accession>
<organism evidence="3 4">
    <name type="scientific">Ancylobacter amanitiformis</name>
    <dbReference type="NCBI Taxonomy" id="217069"/>
    <lineage>
        <taxon>Bacteria</taxon>
        <taxon>Pseudomonadati</taxon>
        <taxon>Pseudomonadota</taxon>
        <taxon>Alphaproteobacteria</taxon>
        <taxon>Hyphomicrobiales</taxon>
        <taxon>Xanthobacteraceae</taxon>
        <taxon>Ancylobacter</taxon>
    </lineage>
</organism>
<evidence type="ECO:0000313" key="4">
    <source>
        <dbReference type="Proteomes" id="UP001235094"/>
    </source>
</evidence>
<dbReference type="InterPro" id="IPR004360">
    <property type="entry name" value="Glyas_Fos-R_dOase_dom"/>
</dbReference>
<dbReference type="GO" id="GO:0018577">
    <property type="term" value="F:catechol 2,3-dioxygenase activity"/>
    <property type="evidence" value="ECO:0007669"/>
    <property type="project" value="UniProtKB-EC"/>
</dbReference>
<feature type="compositionally biased region" description="Low complexity" evidence="1">
    <location>
        <begin position="1"/>
        <end position="19"/>
    </location>
</feature>
<dbReference type="PANTHER" id="PTHR43279">
    <property type="entry name" value="CATECHOL-2,3-DIOXYGENASE"/>
    <property type="match status" value="1"/>
</dbReference>
<name>A0ABU0LUQ8_9HYPH</name>
<protein>
    <submittedName>
        <fullName evidence="3">Catechol 2,3-dioxygenase</fullName>
        <ecNumber evidence="3">1.13.11.2</ecNumber>
    </submittedName>
</protein>
<dbReference type="Gene3D" id="3.10.180.10">
    <property type="entry name" value="2,3-Dihydroxybiphenyl 1,2-Dioxygenase, domain 1"/>
    <property type="match status" value="2"/>
</dbReference>
<keyword evidence="4" id="KW-1185">Reference proteome</keyword>
<keyword evidence="3" id="KW-0560">Oxidoreductase</keyword>
<reference evidence="3 4" key="1">
    <citation type="submission" date="2023-07" db="EMBL/GenBank/DDBJ databases">
        <title>Genomic Encyclopedia of Type Strains, Phase IV (KMG-IV): sequencing the most valuable type-strain genomes for metagenomic binning, comparative biology and taxonomic classification.</title>
        <authorList>
            <person name="Goeker M."/>
        </authorList>
    </citation>
    <scope>NUCLEOTIDE SEQUENCE [LARGE SCALE GENOMIC DNA]</scope>
    <source>
        <strain evidence="3 4">DSM 15561</strain>
    </source>
</reference>
<sequence length="306" mass="32576">MTAPTPASVTASPADGARQAPPPAAGRPIAHPPLAMGRVALTVNDLDRVADFYVRAVGLAPLRRDGETAWLGAGDEVLIELRQDRAARRRSPREAGLFHTAFLLPERTDLGHWLTHAASARVPLVGASDHEVSEALYLTDPEGNGIEIYADRPRARWKLRDGQVHMSTGALDLQALVAGARTSTWDGLPVGSRVGHVHLQVGAIGPAEEFYAGRLGFDVTARYPGGSFFATDGYHHHLAANIWNSRGAGPRLYPSTGLAEIEIRLDPARLAAGRAHDKVSPASDSTSAELRDPWGTVIALRAVSAG</sequence>
<proteinExistence type="predicted"/>
<dbReference type="EC" id="1.13.11.2" evidence="3"/>
<dbReference type="Pfam" id="PF00903">
    <property type="entry name" value="Glyoxalase"/>
    <property type="match status" value="2"/>
</dbReference>
<gene>
    <name evidence="3" type="ORF">QOZ99_003372</name>
</gene>
<dbReference type="EMBL" id="JAUSVR010000012">
    <property type="protein sequence ID" value="MDQ0512467.1"/>
    <property type="molecule type" value="Genomic_DNA"/>
</dbReference>
<feature type="domain" description="VOC" evidence="2">
    <location>
        <begin position="35"/>
        <end position="151"/>
    </location>
</feature>
<dbReference type="PANTHER" id="PTHR43279:SF1">
    <property type="entry name" value="CATECHOL-2,3-DIOXYGENASE"/>
    <property type="match status" value="1"/>
</dbReference>
<evidence type="ECO:0000256" key="1">
    <source>
        <dbReference type="SAM" id="MobiDB-lite"/>
    </source>
</evidence>
<dbReference type="Proteomes" id="UP001235094">
    <property type="component" value="Unassembled WGS sequence"/>
</dbReference>
<dbReference type="SUPFAM" id="SSF54593">
    <property type="entry name" value="Glyoxalase/Bleomycin resistance protein/Dihydroxybiphenyl dioxygenase"/>
    <property type="match status" value="2"/>
</dbReference>
<dbReference type="InterPro" id="IPR029068">
    <property type="entry name" value="Glyas_Bleomycin-R_OHBP_Dase"/>
</dbReference>
<dbReference type="RefSeq" id="WP_306891149.1">
    <property type="nucleotide sequence ID" value="NZ_JAUSVR010000012.1"/>
</dbReference>
<dbReference type="PROSITE" id="PS51819">
    <property type="entry name" value="VOC"/>
    <property type="match status" value="1"/>
</dbReference>